<comment type="function">
    <text evidence="7">Catalyzes the transfer of the diacylglyceryl group from phosphatidylglycerol to the sulfhydryl group of the N-terminal cysteine of a prolipoprotein, the first step in the formation of mature lipoproteins.</text>
</comment>
<comment type="similarity">
    <text evidence="1 7">Belongs to the Lgt family.</text>
</comment>
<proteinExistence type="inferred from homology"/>
<keyword evidence="2 7" id="KW-1003">Cell membrane</keyword>
<feature type="transmembrane region" description="Helical" evidence="7">
    <location>
        <begin position="20"/>
        <end position="39"/>
    </location>
</feature>
<comment type="caution">
    <text evidence="8">The sequence shown here is derived from an EMBL/GenBank/DDBJ whole genome shotgun (WGS) entry which is preliminary data.</text>
</comment>
<feature type="transmembrane region" description="Helical" evidence="7">
    <location>
        <begin position="51"/>
        <end position="70"/>
    </location>
</feature>
<dbReference type="PROSITE" id="PS01311">
    <property type="entry name" value="LGT"/>
    <property type="match status" value="1"/>
</dbReference>
<evidence type="ECO:0000256" key="4">
    <source>
        <dbReference type="ARBA" id="ARBA00022692"/>
    </source>
</evidence>
<dbReference type="UniPathway" id="UPA00664"/>
<dbReference type="GO" id="GO:0005886">
    <property type="term" value="C:plasma membrane"/>
    <property type="evidence" value="ECO:0007669"/>
    <property type="project" value="UniProtKB-SubCell"/>
</dbReference>
<sequence>MFAAIPSPAQSQIEIGPLTFHFYALSIIAGIVAAVYIGNRRYVALGGRAGVVSDVAIYAVPFGIIGGRLYHVISSPQAYFGVNGDPLSALYIWQGGLGIWGAISLGLLGAYIGYRRNKSRGDVSFASFADALAPGLLIAQGLGRWGNWFNKELFGRELNAPWALEIPAAYRPIGYSSVETFHPVFLYESIWCFIAAFILIKLGSGKKFAPGSIFALYVALYCLVRALIETIRIDEANLILGVRLNVWTSIVLLFGSLIYLRQNQLPRESSVK</sequence>
<keyword evidence="4 7" id="KW-0812">Transmembrane</keyword>
<evidence type="ECO:0000256" key="2">
    <source>
        <dbReference type="ARBA" id="ARBA00022475"/>
    </source>
</evidence>
<accession>A0A0R2P1B6</accession>
<feature type="transmembrane region" description="Helical" evidence="7">
    <location>
        <begin position="90"/>
        <end position="111"/>
    </location>
</feature>
<feature type="binding site" evidence="7">
    <location>
        <position position="144"/>
    </location>
    <ligand>
        <name>a 1,2-diacyl-sn-glycero-3-phospho-(1'-sn-glycerol)</name>
        <dbReference type="ChEBI" id="CHEBI:64716"/>
    </ligand>
</feature>
<comment type="subcellular location">
    <subcellularLocation>
        <location evidence="7">Cell membrane</location>
        <topology evidence="7">Multi-pass membrane protein</topology>
    </subcellularLocation>
</comment>
<feature type="transmembrane region" description="Helical" evidence="7">
    <location>
        <begin position="209"/>
        <end position="228"/>
    </location>
</feature>
<evidence type="ECO:0000313" key="9">
    <source>
        <dbReference type="Proteomes" id="UP000053941"/>
    </source>
</evidence>
<dbReference type="Pfam" id="PF01790">
    <property type="entry name" value="LGT"/>
    <property type="match status" value="1"/>
</dbReference>
<dbReference type="EMBL" id="LIAS01000059">
    <property type="protein sequence ID" value="KRO30786.1"/>
    <property type="molecule type" value="Genomic_DNA"/>
</dbReference>
<evidence type="ECO:0000256" key="3">
    <source>
        <dbReference type="ARBA" id="ARBA00022679"/>
    </source>
</evidence>
<comment type="catalytic activity">
    <reaction evidence="7">
        <text>L-cysteinyl-[prolipoprotein] + a 1,2-diacyl-sn-glycero-3-phospho-(1'-sn-glycerol) = an S-1,2-diacyl-sn-glyceryl-L-cysteinyl-[prolipoprotein] + sn-glycerol 1-phosphate + H(+)</text>
        <dbReference type="Rhea" id="RHEA:56712"/>
        <dbReference type="Rhea" id="RHEA-COMP:14679"/>
        <dbReference type="Rhea" id="RHEA-COMP:14680"/>
        <dbReference type="ChEBI" id="CHEBI:15378"/>
        <dbReference type="ChEBI" id="CHEBI:29950"/>
        <dbReference type="ChEBI" id="CHEBI:57685"/>
        <dbReference type="ChEBI" id="CHEBI:64716"/>
        <dbReference type="ChEBI" id="CHEBI:140658"/>
        <dbReference type="EC" id="2.5.1.145"/>
    </reaction>
</comment>
<dbReference type="PANTHER" id="PTHR30589:SF0">
    <property type="entry name" value="PHOSPHATIDYLGLYCEROL--PROLIPOPROTEIN DIACYLGLYCERYL TRANSFERASE"/>
    <property type="match status" value="1"/>
</dbReference>
<dbReference type="GO" id="GO:0042158">
    <property type="term" value="P:lipoprotein biosynthetic process"/>
    <property type="evidence" value="ECO:0007669"/>
    <property type="project" value="UniProtKB-UniRule"/>
</dbReference>
<dbReference type="HAMAP" id="MF_01147">
    <property type="entry name" value="Lgt"/>
    <property type="match status" value="1"/>
</dbReference>
<keyword evidence="8" id="KW-0449">Lipoprotein</keyword>
<evidence type="ECO:0000313" key="8">
    <source>
        <dbReference type="EMBL" id="KRO30786.1"/>
    </source>
</evidence>
<dbReference type="NCBIfam" id="TIGR00544">
    <property type="entry name" value="lgt"/>
    <property type="match status" value="1"/>
</dbReference>
<dbReference type="EC" id="2.5.1.145" evidence="7"/>
<feature type="transmembrane region" description="Helical" evidence="7">
    <location>
        <begin position="240"/>
        <end position="260"/>
    </location>
</feature>
<feature type="transmembrane region" description="Helical" evidence="7">
    <location>
        <begin position="123"/>
        <end position="143"/>
    </location>
</feature>
<evidence type="ECO:0000256" key="7">
    <source>
        <dbReference type="HAMAP-Rule" id="MF_01147"/>
    </source>
</evidence>
<evidence type="ECO:0000256" key="5">
    <source>
        <dbReference type="ARBA" id="ARBA00022989"/>
    </source>
</evidence>
<evidence type="ECO:0000256" key="6">
    <source>
        <dbReference type="ARBA" id="ARBA00023136"/>
    </source>
</evidence>
<feature type="transmembrane region" description="Helical" evidence="7">
    <location>
        <begin position="184"/>
        <end position="202"/>
    </location>
</feature>
<evidence type="ECO:0000256" key="1">
    <source>
        <dbReference type="ARBA" id="ARBA00007150"/>
    </source>
</evidence>
<protein>
    <recommendedName>
        <fullName evidence="7">Phosphatidylglycerol--prolipoprotein diacylglyceryl transferase</fullName>
        <ecNumber evidence="7">2.5.1.145</ecNumber>
    </recommendedName>
</protein>
<organism evidence="8 9">
    <name type="scientific">Actinobacteria bacterium BACL2 MAG-120802-bin41</name>
    <dbReference type="NCBI Taxonomy" id="1655568"/>
    <lineage>
        <taxon>Bacteria</taxon>
        <taxon>Bacillati</taxon>
        <taxon>Actinomycetota</taxon>
        <taxon>Actinomycetes</taxon>
        <taxon>Actinomycetes incertae sedis</taxon>
        <taxon>ac1 cluster</taxon>
    </lineage>
</organism>
<keyword evidence="3 7" id="KW-0808">Transferase</keyword>
<gene>
    <name evidence="7" type="primary">lgt</name>
    <name evidence="8" type="ORF">ABR60_04380</name>
</gene>
<dbReference type="InterPro" id="IPR001640">
    <property type="entry name" value="Lgt"/>
</dbReference>
<dbReference type="Proteomes" id="UP000053941">
    <property type="component" value="Unassembled WGS sequence"/>
</dbReference>
<dbReference type="PANTHER" id="PTHR30589">
    <property type="entry name" value="PROLIPOPROTEIN DIACYLGLYCERYL TRANSFERASE"/>
    <property type="match status" value="1"/>
</dbReference>
<dbReference type="GO" id="GO:0008961">
    <property type="term" value="F:phosphatidylglycerol-prolipoprotein diacylglyceryl transferase activity"/>
    <property type="evidence" value="ECO:0007669"/>
    <property type="project" value="UniProtKB-UniRule"/>
</dbReference>
<reference evidence="8 9" key="1">
    <citation type="submission" date="2015-10" db="EMBL/GenBank/DDBJ databases">
        <title>Metagenome-Assembled Genomes uncover a global brackish microbiome.</title>
        <authorList>
            <person name="Hugerth L.W."/>
            <person name="Larsson J."/>
            <person name="Alneberg J."/>
            <person name="Lindh M.V."/>
            <person name="Legrand C."/>
            <person name="Pinhassi J."/>
            <person name="Andersson A.F."/>
        </authorList>
    </citation>
    <scope>NUCLEOTIDE SEQUENCE [LARGE SCALE GENOMIC DNA]</scope>
    <source>
        <strain evidence="8">BACL2 MAG-120802-bin41</strain>
    </source>
</reference>
<keyword evidence="5 7" id="KW-1133">Transmembrane helix</keyword>
<comment type="pathway">
    <text evidence="7">Protein modification; lipoprotein biosynthesis (diacylglyceryl transfer).</text>
</comment>
<name>A0A0R2P1B6_9ACTN</name>
<keyword evidence="6 7" id="KW-0472">Membrane</keyword>
<dbReference type="AlphaFoldDB" id="A0A0R2P1B6"/>